<dbReference type="RefSeq" id="WP_197005678.1">
    <property type="nucleotide sequence ID" value="NZ_BONS01000011.1"/>
</dbReference>
<dbReference type="InterPro" id="IPR019545">
    <property type="entry name" value="DM13_domain"/>
</dbReference>
<dbReference type="Pfam" id="PF10517">
    <property type="entry name" value="DM13"/>
    <property type="match status" value="1"/>
</dbReference>
<comment type="caution">
    <text evidence="2">The sequence shown here is derived from an EMBL/GenBank/DDBJ whole genome shotgun (WGS) entry which is preliminary data.</text>
</comment>
<evidence type="ECO:0000259" key="1">
    <source>
        <dbReference type="PROSITE" id="PS51549"/>
    </source>
</evidence>
<dbReference type="PROSITE" id="PS51549">
    <property type="entry name" value="DM13"/>
    <property type="match status" value="1"/>
</dbReference>
<organism evidence="2 3">
    <name type="scientific">Longispora fulva</name>
    <dbReference type="NCBI Taxonomy" id="619741"/>
    <lineage>
        <taxon>Bacteria</taxon>
        <taxon>Bacillati</taxon>
        <taxon>Actinomycetota</taxon>
        <taxon>Actinomycetes</taxon>
        <taxon>Micromonosporales</taxon>
        <taxon>Micromonosporaceae</taxon>
        <taxon>Longispora</taxon>
    </lineage>
</organism>
<dbReference type="Proteomes" id="UP000622552">
    <property type="component" value="Unassembled WGS sequence"/>
</dbReference>
<dbReference type="AlphaFoldDB" id="A0A8J7KHT8"/>
<sequence>MRKKLVLVGLALAVAVAFGLFWFQPWKLVVDRTVHETLPAAAPTIADTVVRHGSFVSHEHATAGSAELVRLADGRHVLALRDLDTSNGPDLRVWITDQAATVTDLDASRHVELGRLKGNKGSQVYDIPPGTDLDLYKSVTIWCKRFSASFGAADLT</sequence>
<proteinExistence type="predicted"/>
<feature type="domain" description="DM13" evidence="1">
    <location>
        <begin position="53"/>
        <end position="156"/>
    </location>
</feature>
<gene>
    <name evidence="2" type="ORF">IW245_005169</name>
</gene>
<reference evidence="2" key="1">
    <citation type="submission" date="2020-11" db="EMBL/GenBank/DDBJ databases">
        <title>Sequencing the genomes of 1000 actinobacteria strains.</title>
        <authorList>
            <person name="Klenk H.-P."/>
        </authorList>
    </citation>
    <scope>NUCLEOTIDE SEQUENCE</scope>
    <source>
        <strain evidence="2">DSM 45356</strain>
    </source>
</reference>
<name>A0A8J7KHT8_9ACTN</name>
<protein>
    <recommendedName>
        <fullName evidence="1">DM13 domain-containing protein</fullName>
    </recommendedName>
</protein>
<accession>A0A8J7KHT8</accession>
<keyword evidence="3" id="KW-1185">Reference proteome</keyword>
<dbReference type="EMBL" id="JADOUF010000001">
    <property type="protein sequence ID" value="MBG6138975.1"/>
    <property type="molecule type" value="Genomic_DNA"/>
</dbReference>
<evidence type="ECO:0000313" key="2">
    <source>
        <dbReference type="EMBL" id="MBG6138975.1"/>
    </source>
</evidence>
<evidence type="ECO:0000313" key="3">
    <source>
        <dbReference type="Proteomes" id="UP000622552"/>
    </source>
</evidence>